<sequence>MDKHRYLKKRVARQVAQCNAVVLRSAAFFAANSRACNPPPRAVADRISLFAARLHNVIVA</sequence>
<reference evidence="2" key="1">
    <citation type="submission" date="2018-10" db="EMBL/GenBank/DDBJ databases">
        <title>Effector identification in a new, highly contiguous assembly of the strawberry crown rot pathogen Phytophthora cactorum.</title>
        <authorList>
            <person name="Armitage A.D."/>
            <person name="Nellist C.F."/>
            <person name="Bates H."/>
            <person name="Vickerstaff R.J."/>
            <person name="Harrison R.J."/>
        </authorList>
    </citation>
    <scope>NUCLEOTIDE SEQUENCE</scope>
    <source>
        <strain evidence="1">15-7</strain>
        <strain evidence="2">4040</strain>
    </source>
</reference>
<comment type="caution">
    <text evidence="2">The sequence shown here is derived from an EMBL/GenBank/DDBJ whole genome shotgun (WGS) entry which is preliminary data.</text>
</comment>
<evidence type="ECO:0000313" key="3">
    <source>
        <dbReference type="Proteomes" id="UP000736787"/>
    </source>
</evidence>
<accession>A0A8T1E5T6</accession>
<organism evidence="2 3">
    <name type="scientific">Phytophthora cactorum</name>
    <dbReference type="NCBI Taxonomy" id="29920"/>
    <lineage>
        <taxon>Eukaryota</taxon>
        <taxon>Sar</taxon>
        <taxon>Stramenopiles</taxon>
        <taxon>Oomycota</taxon>
        <taxon>Peronosporomycetes</taxon>
        <taxon>Peronosporales</taxon>
        <taxon>Peronosporaceae</taxon>
        <taxon>Phytophthora</taxon>
    </lineage>
</organism>
<dbReference type="Proteomes" id="UP000736787">
    <property type="component" value="Unassembled WGS sequence"/>
</dbReference>
<name>A0A8T1E5T6_9STRA</name>
<dbReference type="Proteomes" id="UP000735874">
    <property type="component" value="Unassembled WGS sequence"/>
</dbReference>
<protein>
    <submittedName>
        <fullName evidence="2">Uncharacterized protein</fullName>
    </submittedName>
</protein>
<dbReference type="EMBL" id="RCMG01000112">
    <property type="protein sequence ID" value="KAG2863095.1"/>
    <property type="molecule type" value="Genomic_DNA"/>
</dbReference>
<proteinExistence type="predicted"/>
<gene>
    <name evidence="1" type="ORF">PC113_g5714</name>
    <name evidence="2" type="ORF">PC117_g5697</name>
</gene>
<evidence type="ECO:0000313" key="2">
    <source>
        <dbReference type="EMBL" id="KAG2948841.1"/>
    </source>
</evidence>
<evidence type="ECO:0000313" key="1">
    <source>
        <dbReference type="EMBL" id="KAG2863095.1"/>
    </source>
</evidence>
<dbReference type="EMBL" id="RCMK01000102">
    <property type="protein sequence ID" value="KAG2948841.1"/>
    <property type="molecule type" value="Genomic_DNA"/>
</dbReference>
<dbReference type="AlphaFoldDB" id="A0A8T1E5T6"/>